<organism evidence="1 2">
    <name type="scientific">Candidatus Azambacteria bacterium RIFCSPLOWO2_02_FULL_44_14</name>
    <dbReference type="NCBI Taxonomy" id="1797306"/>
    <lineage>
        <taxon>Bacteria</taxon>
        <taxon>Candidatus Azamiibacteriota</taxon>
    </lineage>
</organism>
<comment type="caution">
    <text evidence="1">The sequence shown here is derived from an EMBL/GenBank/DDBJ whole genome shotgun (WGS) entry which is preliminary data.</text>
</comment>
<dbReference type="EMBL" id="MEYV01000022">
    <property type="protein sequence ID" value="OGD39602.1"/>
    <property type="molecule type" value="Genomic_DNA"/>
</dbReference>
<reference evidence="1 2" key="1">
    <citation type="journal article" date="2016" name="Nat. Commun.">
        <title>Thousands of microbial genomes shed light on interconnected biogeochemical processes in an aquifer system.</title>
        <authorList>
            <person name="Anantharaman K."/>
            <person name="Brown C.T."/>
            <person name="Hug L.A."/>
            <person name="Sharon I."/>
            <person name="Castelle C.J."/>
            <person name="Probst A.J."/>
            <person name="Thomas B.C."/>
            <person name="Singh A."/>
            <person name="Wilkins M.J."/>
            <person name="Karaoz U."/>
            <person name="Brodie E.L."/>
            <person name="Williams K.H."/>
            <person name="Hubbard S.S."/>
            <person name="Banfield J.F."/>
        </authorList>
    </citation>
    <scope>NUCLEOTIDE SEQUENCE [LARGE SCALE GENOMIC DNA]</scope>
</reference>
<name>A0A1F5C9S2_9BACT</name>
<evidence type="ECO:0000313" key="2">
    <source>
        <dbReference type="Proteomes" id="UP000177197"/>
    </source>
</evidence>
<dbReference type="AlphaFoldDB" id="A0A1F5C9S2"/>
<sequence>MNTRGRLHPAAIEFGRVECCALKSAMASGVHDQFIKTAIAEAQRTAPDYQWKILIEVFIRTERMTFIPYPVRRGFYLNLALKEKAHVKDILLQSEDVHGTPYFLCGHSLAEHIVALDNIVSVLATAGRNN</sequence>
<accession>A0A1F5C9S2</accession>
<evidence type="ECO:0000313" key="1">
    <source>
        <dbReference type="EMBL" id="OGD39602.1"/>
    </source>
</evidence>
<dbReference type="Proteomes" id="UP000177197">
    <property type="component" value="Unassembled WGS sequence"/>
</dbReference>
<gene>
    <name evidence="1" type="ORF">A3I30_03825</name>
</gene>
<protein>
    <submittedName>
        <fullName evidence="1">Uncharacterized protein</fullName>
    </submittedName>
</protein>
<proteinExistence type="predicted"/>